<keyword evidence="2" id="KW-1185">Reference proteome</keyword>
<organism evidence="1 2">
    <name type="scientific">Cohnella zeiphila</name>
    <dbReference type="NCBI Taxonomy" id="2761120"/>
    <lineage>
        <taxon>Bacteria</taxon>
        <taxon>Bacillati</taxon>
        <taxon>Bacillota</taxon>
        <taxon>Bacilli</taxon>
        <taxon>Bacillales</taxon>
        <taxon>Paenibacillaceae</taxon>
        <taxon>Cohnella</taxon>
    </lineage>
</organism>
<accession>A0A7X0SKU1</accession>
<proteinExistence type="predicted"/>
<reference evidence="1 2" key="1">
    <citation type="submission" date="2020-08" db="EMBL/GenBank/DDBJ databases">
        <title>Cohnella phylogeny.</title>
        <authorList>
            <person name="Dunlap C."/>
        </authorList>
    </citation>
    <scope>NUCLEOTIDE SEQUENCE [LARGE SCALE GENOMIC DNA]</scope>
    <source>
        <strain evidence="1 2">CBP 2801</strain>
    </source>
</reference>
<dbReference type="AlphaFoldDB" id="A0A7X0SKU1"/>
<sequence length="103" mass="11780">MSLQYGGRAEPTTIYECDGQTRETLSGVRDRLHQICLPHTNRAVRVETVDGDVFEGHILHVDRGVLYLRQENAPHRAFFPYPNPYSNFVLPLVLFNLLTISLL</sequence>
<name>A0A7X0SKU1_9BACL</name>
<dbReference type="EMBL" id="JACJVO010000015">
    <property type="protein sequence ID" value="MBB6731832.1"/>
    <property type="molecule type" value="Genomic_DNA"/>
</dbReference>
<evidence type="ECO:0000313" key="1">
    <source>
        <dbReference type="EMBL" id="MBB6731832.1"/>
    </source>
</evidence>
<evidence type="ECO:0000313" key="2">
    <source>
        <dbReference type="Proteomes" id="UP000564644"/>
    </source>
</evidence>
<dbReference type="RefSeq" id="WP_185129500.1">
    <property type="nucleotide sequence ID" value="NZ_JACJVO010000015.1"/>
</dbReference>
<comment type="caution">
    <text evidence="1">The sequence shown here is derived from an EMBL/GenBank/DDBJ whole genome shotgun (WGS) entry which is preliminary data.</text>
</comment>
<gene>
    <name evidence="1" type="ORF">H7C18_13000</name>
</gene>
<protein>
    <submittedName>
        <fullName evidence="1">Uncharacterized protein</fullName>
    </submittedName>
</protein>
<dbReference type="Proteomes" id="UP000564644">
    <property type="component" value="Unassembled WGS sequence"/>
</dbReference>